<protein>
    <recommendedName>
        <fullName evidence="4">NEAT domain-containing protein</fullName>
    </recommendedName>
</protein>
<evidence type="ECO:0000313" key="3">
    <source>
        <dbReference type="Proteomes" id="UP000075663"/>
    </source>
</evidence>
<feature type="signal peptide" evidence="1">
    <location>
        <begin position="1"/>
        <end position="23"/>
    </location>
</feature>
<dbReference type="RefSeq" id="WP_062301858.1">
    <property type="nucleotide sequence ID" value="NZ_LRPB01000034.1"/>
</dbReference>
<reference evidence="2 3" key="1">
    <citation type="submission" date="2016-01" db="EMBL/GenBank/DDBJ databases">
        <title>Genome sequencing of Roseivirga seohaensis SW-152.</title>
        <authorList>
            <person name="Selvaratnam C."/>
            <person name="Thevarajoo S."/>
            <person name="Goh K.M."/>
            <person name="Ee R."/>
            <person name="Chan K.-G."/>
            <person name="Chong C.S."/>
        </authorList>
    </citation>
    <scope>NUCLEOTIDE SEQUENCE [LARGE SCALE GENOMIC DNA]</scope>
    <source>
        <strain evidence="2 3">SW-152</strain>
    </source>
</reference>
<dbReference type="EMBL" id="LRPB01000034">
    <property type="protein sequence ID" value="KYG83146.1"/>
    <property type="molecule type" value="Genomic_DNA"/>
</dbReference>
<keyword evidence="1" id="KW-0732">Signal</keyword>
<comment type="caution">
    <text evidence="2">The sequence shown here is derived from an EMBL/GenBank/DDBJ whole genome shotgun (WGS) entry which is preliminary data.</text>
</comment>
<evidence type="ECO:0000313" key="2">
    <source>
        <dbReference type="EMBL" id="KYG83146.1"/>
    </source>
</evidence>
<organism evidence="2 3">
    <name type="scientific">Roseivirga seohaensis</name>
    <dbReference type="NCBI Taxonomy" id="1914963"/>
    <lineage>
        <taxon>Bacteria</taxon>
        <taxon>Pseudomonadati</taxon>
        <taxon>Bacteroidota</taxon>
        <taxon>Cytophagia</taxon>
        <taxon>Cytophagales</taxon>
        <taxon>Roseivirgaceae</taxon>
        <taxon>Roseivirga</taxon>
    </lineage>
</organism>
<dbReference type="AlphaFoldDB" id="A0A150XWR9"/>
<gene>
    <name evidence="2" type="ORF">AWW67_06915</name>
</gene>
<accession>A0A150XWR9</accession>
<evidence type="ECO:0008006" key="4">
    <source>
        <dbReference type="Google" id="ProtNLM"/>
    </source>
</evidence>
<name>A0A150XWR9_9BACT</name>
<feature type="chain" id="PRO_5007575302" description="NEAT domain-containing protein" evidence="1">
    <location>
        <begin position="24"/>
        <end position="141"/>
    </location>
</feature>
<sequence length="141" mass="16524">MKEMKRTLLLLMVISLGHNNIYAQDMPKYYLNIQNVLSSPYTLHEESSDLYFKFRALSASQEGHFYLIIEKIKLGEEGKDKSLIGHFYLRSEDFSLSFIDEVEFLEWISKYKFLVKIGGKDVYEVDVSKHGTDKIKVMKLK</sequence>
<proteinExistence type="predicted"/>
<evidence type="ECO:0000256" key="1">
    <source>
        <dbReference type="SAM" id="SignalP"/>
    </source>
</evidence>
<dbReference type="Proteomes" id="UP000075663">
    <property type="component" value="Unassembled WGS sequence"/>
</dbReference>